<dbReference type="Pfam" id="PF02922">
    <property type="entry name" value="CBM_48"/>
    <property type="match status" value="1"/>
</dbReference>
<evidence type="ECO:0000256" key="3">
    <source>
        <dbReference type="ARBA" id="ARBA00023295"/>
    </source>
</evidence>
<accession>A0A380MWX6</accession>
<evidence type="ECO:0000256" key="2">
    <source>
        <dbReference type="ARBA" id="ARBA00022801"/>
    </source>
</evidence>
<dbReference type="SUPFAM" id="SSF81296">
    <property type="entry name" value="E set domains"/>
    <property type="match status" value="1"/>
</dbReference>
<dbReference type="InterPro" id="IPR006047">
    <property type="entry name" value="GH13_cat_dom"/>
</dbReference>
<dbReference type="GO" id="GO:0004135">
    <property type="term" value="F:amylo-alpha-1,6-glucosidase activity"/>
    <property type="evidence" value="ECO:0007669"/>
    <property type="project" value="InterPro"/>
</dbReference>
<dbReference type="InterPro" id="IPR004193">
    <property type="entry name" value="Glyco_hydro_13_N"/>
</dbReference>
<gene>
    <name evidence="5" type="primary">glgX</name>
    <name evidence="5" type="ORF">NCTC10717_01353</name>
</gene>
<dbReference type="Gene3D" id="3.20.20.80">
    <property type="entry name" value="Glycosidases"/>
    <property type="match status" value="1"/>
</dbReference>
<protein>
    <submittedName>
        <fullName evidence="5">Glycogen debranching enzyme</fullName>
        <ecNumber evidence="5">3.2.1.-</ecNumber>
    </submittedName>
</protein>
<reference evidence="5 6" key="1">
    <citation type="submission" date="2018-06" db="EMBL/GenBank/DDBJ databases">
        <authorList>
            <consortium name="Pathogen Informatics"/>
            <person name="Doyle S."/>
        </authorList>
    </citation>
    <scope>NUCLEOTIDE SEQUENCE [LARGE SCALE GENOMIC DNA]</scope>
    <source>
        <strain evidence="5 6">NCTC10717</strain>
    </source>
</reference>
<evidence type="ECO:0000256" key="1">
    <source>
        <dbReference type="ARBA" id="ARBA00008061"/>
    </source>
</evidence>
<dbReference type="SUPFAM" id="SSF51445">
    <property type="entry name" value="(Trans)glycosidases"/>
    <property type="match status" value="1"/>
</dbReference>
<dbReference type="SUPFAM" id="SSF51011">
    <property type="entry name" value="Glycosyl hydrolase domain"/>
    <property type="match status" value="1"/>
</dbReference>
<keyword evidence="2 5" id="KW-0378">Hydrolase</keyword>
<name>A0A380MWX6_9GAMM</name>
<evidence type="ECO:0000313" key="6">
    <source>
        <dbReference type="Proteomes" id="UP000254575"/>
    </source>
</evidence>
<dbReference type="InterPro" id="IPR013780">
    <property type="entry name" value="Glyco_hydro_b"/>
</dbReference>
<comment type="similarity">
    <text evidence="1">Belongs to the glycosyl hydrolase 13 family.</text>
</comment>
<dbReference type="InterPro" id="IPR040784">
    <property type="entry name" value="GlgX_C"/>
</dbReference>
<dbReference type="Gene3D" id="2.60.40.1180">
    <property type="entry name" value="Golgi alpha-mannosidase II"/>
    <property type="match status" value="1"/>
</dbReference>
<dbReference type="InterPro" id="IPR013783">
    <property type="entry name" value="Ig-like_fold"/>
</dbReference>
<dbReference type="CDD" id="cd11326">
    <property type="entry name" value="AmyAc_Glg_debranch"/>
    <property type="match status" value="1"/>
</dbReference>
<dbReference type="Gene3D" id="2.60.40.10">
    <property type="entry name" value="Immunoglobulins"/>
    <property type="match status" value="1"/>
</dbReference>
<dbReference type="Proteomes" id="UP000254575">
    <property type="component" value="Unassembled WGS sequence"/>
</dbReference>
<dbReference type="GO" id="GO:0005980">
    <property type="term" value="P:glycogen catabolic process"/>
    <property type="evidence" value="ECO:0007669"/>
    <property type="project" value="InterPro"/>
</dbReference>
<evidence type="ECO:0000313" key="5">
    <source>
        <dbReference type="EMBL" id="SUO97059.1"/>
    </source>
</evidence>
<evidence type="ECO:0000259" key="4">
    <source>
        <dbReference type="SMART" id="SM00642"/>
    </source>
</evidence>
<proteinExistence type="inferred from homology"/>
<dbReference type="PANTHER" id="PTHR43002">
    <property type="entry name" value="GLYCOGEN DEBRANCHING ENZYME"/>
    <property type="match status" value="1"/>
</dbReference>
<dbReference type="SMART" id="SM00642">
    <property type="entry name" value="Aamy"/>
    <property type="match status" value="1"/>
</dbReference>
<dbReference type="Pfam" id="PF18390">
    <property type="entry name" value="GlgX_C"/>
    <property type="match status" value="1"/>
</dbReference>
<dbReference type="RefSeq" id="WP_115218543.1">
    <property type="nucleotide sequence ID" value="NZ_UHIA01000004.1"/>
</dbReference>
<organism evidence="5 6">
    <name type="scientific">Suttonella indologenes</name>
    <dbReference type="NCBI Taxonomy" id="13276"/>
    <lineage>
        <taxon>Bacteria</taxon>
        <taxon>Pseudomonadati</taxon>
        <taxon>Pseudomonadota</taxon>
        <taxon>Gammaproteobacteria</taxon>
        <taxon>Cardiobacteriales</taxon>
        <taxon>Cardiobacteriaceae</taxon>
        <taxon>Suttonella</taxon>
    </lineage>
</organism>
<dbReference type="InterPro" id="IPR044505">
    <property type="entry name" value="GlgX_Isoamylase_N_E_set"/>
</dbReference>
<dbReference type="InterPro" id="IPR014756">
    <property type="entry name" value="Ig_E-set"/>
</dbReference>
<dbReference type="InterPro" id="IPR011837">
    <property type="entry name" value="Glycogen_debranch_GlgX"/>
</dbReference>
<dbReference type="OrthoDB" id="3236218at2"/>
<feature type="domain" description="Glycosyl hydrolase family 13 catalytic" evidence="4">
    <location>
        <begin position="200"/>
        <end position="560"/>
    </location>
</feature>
<dbReference type="EMBL" id="UHIA01000004">
    <property type="protein sequence ID" value="SUO97059.1"/>
    <property type="molecule type" value="Genomic_DNA"/>
</dbReference>
<dbReference type="InterPro" id="IPR017853">
    <property type="entry name" value="GH"/>
</dbReference>
<keyword evidence="3 5" id="KW-0326">Glycosidase</keyword>
<dbReference type="EC" id="3.2.1.-" evidence="5"/>
<dbReference type="NCBIfam" id="TIGR02100">
    <property type="entry name" value="glgX_debranch"/>
    <property type="match status" value="1"/>
</dbReference>
<keyword evidence="6" id="KW-1185">Reference proteome</keyword>
<dbReference type="CDD" id="cd02856">
    <property type="entry name" value="E_set_GDE_Isoamylase_N"/>
    <property type="match status" value="1"/>
</dbReference>
<dbReference type="AlphaFoldDB" id="A0A380MWX6"/>
<sequence>MKYFAGQPQPLGSRICRHDGLEGVNFAVFSQHARRMELCLFTAAGEKRYSMQRSGNIWHCFISDIGAGMHYGYRANGVSNPRQGHYFNPHKLLLDPYAKQISYAPDFSSADKLAIFRIDTWHDSAAVAPKAIVSAESAFDWQGISRPAIPWAETIIYEAHVKGLTQQHPDIPRDIAGTYAALAHPALIAHLQRLGISTLELLPISFAADEPHLQAIGLRNYWGYNVLGHQTLNPRYAATEHPIEELQTAIRSLHAANIEVILDVVFNHSAEGDQRGATLSWRGLDNANYYWLTPAGEYENWSGCGNSFNANQGDCLTWIIDSLRYWADTFQIDGFRFDLGSILGRNPAFSPQAAFFAAIASDPVLSQLKMIAEPWDIGLGGYCLGQFPPPFAEWNGSYRDTMRGFFLRHSGYLAEFAEHFAGSQAKFGHNQRPLSASINFITAHDGFTLRDLLSYEQRHNYANGEDNRDGHQHNLSCHHGIEGETKDRDILAARAKSSRNLLATLLLSGGTPMLLAGDEFGNSQQGNNNAYCQDNPIAWLDWARADQSLIDSTAALIALRKEIPLLRHGEDWSSANIQWLNSAGVPMQHQDWYDNDNPALAILMHRRWLVLINPQPQAQRFVLPQGQWQLVFAGSDISDFTYTQSVELTPMEVRVLRQ</sequence>